<dbReference type="InterPro" id="IPR027038">
    <property type="entry name" value="RanGap"/>
</dbReference>
<organism evidence="4 5">
    <name type="scientific">Chironomus riparius</name>
    <dbReference type="NCBI Taxonomy" id="315576"/>
    <lineage>
        <taxon>Eukaryota</taxon>
        <taxon>Metazoa</taxon>
        <taxon>Ecdysozoa</taxon>
        <taxon>Arthropoda</taxon>
        <taxon>Hexapoda</taxon>
        <taxon>Insecta</taxon>
        <taxon>Pterygota</taxon>
        <taxon>Neoptera</taxon>
        <taxon>Endopterygota</taxon>
        <taxon>Diptera</taxon>
        <taxon>Nematocera</taxon>
        <taxon>Chironomoidea</taxon>
        <taxon>Chironomidae</taxon>
        <taxon>Chironominae</taxon>
        <taxon>Chironomus</taxon>
    </lineage>
</organism>
<keyword evidence="1" id="KW-0343">GTPase activation</keyword>
<dbReference type="EMBL" id="OU895878">
    <property type="protein sequence ID" value="CAG9806032.1"/>
    <property type="molecule type" value="Genomic_DNA"/>
</dbReference>
<keyword evidence="3" id="KW-0677">Repeat</keyword>
<dbReference type="GO" id="GO:0005634">
    <property type="term" value="C:nucleus"/>
    <property type="evidence" value="ECO:0007669"/>
    <property type="project" value="TreeGrafter"/>
</dbReference>
<dbReference type="GO" id="GO:0006913">
    <property type="term" value="P:nucleocytoplasmic transport"/>
    <property type="evidence" value="ECO:0007669"/>
    <property type="project" value="TreeGrafter"/>
</dbReference>
<reference evidence="4" key="2">
    <citation type="submission" date="2022-10" db="EMBL/GenBank/DDBJ databases">
        <authorList>
            <consortium name="ENA_rothamsted_submissions"/>
            <consortium name="culmorum"/>
            <person name="King R."/>
        </authorList>
    </citation>
    <scope>NUCLEOTIDE SEQUENCE</scope>
</reference>
<accession>A0A9N9WU33</accession>
<keyword evidence="2" id="KW-0433">Leucine-rich repeat</keyword>
<dbReference type="InterPro" id="IPR001611">
    <property type="entry name" value="Leu-rich_rpt"/>
</dbReference>
<dbReference type="Gene3D" id="3.80.10.10">
    <property type="entry name" value="Ribonuclease Inhibitor"/>
    <property type="match status" value="2"/>
</dbReference>
<dbReference type="AlphaFoldDB" id="A0A9N9WU33"/>
<dbReference type="PANTHER" id="PTHR24113:SF12">
    <property type="entry name" value="RAN GTPASE-ACTIVATING PROTEIN 1"/>
    <property type="match status" value="1"/>
</dbReference>
<proteinExistence type="predicted"/>
<dbReference type="OrthoDB" id="120976at2759"/>
<dbReference type="GO" id="GO:0048471">
    <property type="term" value="C:perinuclear region of cytoplasm"/>
    <property type="evidence" value="ECO:0007669"/>
    <property type="project" value="TreeGrafter"/>
</dbReference>
<evidence type="ECO:0000313" key="4">
    <source>
        <dbReference type="EMBL" id="CAG9806032.1"/>
    </source>
</evidence>
<evidence type="ECO:0000256" key="2">
    <source>
        <dbReference type="ARBA" id="ARBA00022614"/>
    </source>
</evidence>
<evidence type="ECO:0000256" key="1">
    <source>
        <dbReference type="ARBA" id="ARBA00022468"/>
    </source>
</evidence>
<sequence length="443" mass="50941">MKFPNTVDRNIYLAYIHKDTIPVTKKNEHQLQHHQNHQQILDAINLNWDLNHPESLVELCVKIIAENWNILPLFRGIIVHENRSLLADILEFENLQLSDLCTHIKVNSLWKRMYGTKWPMISNHRQRPWIELYMEKYLSESLENLRPVDYNIDKIRNLVDLCSPFVRNLNIDHLQAIPAHDNDTINDHIPFDTILESLNEIKCLSITYDCRSIGTKFYLTCTSISDNDIKKFTRGLCNTDLLEFKFHSSKLEPLMLKQIGLALDKNTSLAKIEMPNCRFGDAGLSSFCTILTHDSLPHVRHLVLSNNFISHEGAALLANILRRRKIETLDLKLNPILTEGANEIFALAGIVELVELNLSSCSFDENVEESLLYVIKNNKMLVRLNISINKLSDDLGMEILNKLSSNDVLRHLDVRGAGISHKIKRMIDATVLENREKNNTVGQ</sequence>
<dbReference type="InterPro" id="IPR032675">
    <property type="entry name" value="LRR_dom_sf"/>
</dbReference>
<protein>
    <submittedName>
        <fullName evidence="4">Uncharacterized protein</fullName>
    </submittedName>
</protein>
<dbReference type="GO" id="GO:0005829">
    <property type="term" value="C:cytosol"/>
    <property type="evidence" value="ECO:0007669"/>
    <property type="project" value="TreeGrafter"/>
</dbReference>
<dbReference type="GO" id="GO:0031267">
    <property type="term" value="F:small GTPase binding"/>
    <property type="evidence" value="ECO:0007669"/>
    <property type="project" value="TreeGrafter"/>
</dbReference>
<dbReference type="GO" id="GO:0005096">
    <property type="term" value="F:GTPase activator activity"/>
    <property type="evidence" value="ECO:0007669"/>
    <property type="project" value="UniProtKB-KW"/>
</dbReference>
<evidence type="ECO:0000313" key="5">
    <source>
        <dbReference type="Proteomes" id="UP001153620"/>
    </source>
</evidence>
<dbReference type="SMART" id="SM00368">
    <property type="entry name" value="LRR_RI"/>
    <property type="match status" value="3"/>
</dbReference>
<dbReference type="Proteomes" id="UP001153620">
    <property type="component" value="Chromosome 2"/>
</dbReference>
<evidence type="ECO:0000256" key="3">
    <source>
        <dbReference type="ARBA" id="ARBA00022737"/>
    </source>
</evidence>
<name>A0A9N9WU33_9DIPT</name>
<reference evidence="4" key="1">
    <citation type="submission" date="2022-01" db="EMBL/GenBank/DDBJ databases">
        <authorList>
            <person name="King R."/>
        </authorList>
    </citation>
    <scope>NUCLEOTIDE SEQUENCE</scope>
</reference>
<keyword evidence="5" id="KW-1185">Reference proteome</keyword>
<dbReference type="Pfam" id="PF13516">
    <property type="entry name" value="LRR_6"/>
    <property type="match status" value="1"/>
</dbReference>
<dbReference type="PANTHER" id="PTHR24113">
    <property type="entry name" value="RAN GTPASE-ACTIVATING PROTEIN 1"/>
    <property type="match status" value="1"/>
</dbReference>
<gene>
    <name evidence="4" type="ORF">CHIRRI_LOCUS8897</name>
</gene>
<dbReference type="SUPFAM" id="SSF52047">
    <property type="entry name" value="RNI-like"/>
    <property type="match status" value="1"/>
</dbReference>